<name>G2KQN0_MICAA</name>
<dbReference type="HOGENOM" id="CLU_229736_0_0_5"/>
<sequence length="2344" mass="232526">MIDSAGLVGIGMSPSEELDVAGDIRASESFYADEGNAGAPAYSFDGDADTGIFGSGVGDLAISTNGLQRLVVDSSGNVGIGEPSPGQALDVVGNGEFSGYVLGESFRIDADTGLYDQGAGLSLNVGGAPALTILSSGEVGIGTTNPNMELEVSGAIRIGDTANGCGAGTSGSIKYTSAGDALEYCSSDGNWYAIGASGGGGGGIGSPRISSLQEASAINTIDNANYTQTWNWDTLTTGNGLRLGSTSVTSGNVLSVVANNTSSDGSAIHARANGSSGSSAILAEATGSTSYGLEVTHANTVGAGVYSLSTAGTAGDFVSSAVAGVGIYGTANGGGMSMGGRFTSQSTSGGYGAYVNAAGATGTNYGIYAQANSADAYAGYFMNTANGWGIYTEDDFGLAANSYINWGTIGSTTKGAGGYGIRDNNGVIEMKNSGGIWSPISNSGSVGGAPGADTQVVYNSGGTLGADANFTWDRTTARMGLGVASPTGRLQTGDTLYDTAVCPAGYVAGDFDGEGDVQDCVSVGLVVLPDGNVGVGTTTPNLMSAARELSVSTGMASGAVGINLQGNVTDGSAVGAIGAWNNSDLVSMIQFPRTGTAGSIQFGVSDGASMDLNAMILQSDGNIVLGDLAADAGLRLDVNGAVGATEYCDEDGLNCIDIADVSGAGGADTEVQFNSGGKLAGSPGFTWTEGSSALNVTGRVNITDRVNIAGQVGSAPQLMRLGDLTDVDTTGAVDGNAIIFDGTNWVVGTVGSGSIGAAGSDRQVQFNSNGNLAADAHFVYTSAGDFIVGSSQMDDAAGADDDSRMFFNKAKSAFRVGAPILMTWDDAYVGNGSVATGVGTLASGDMSVALGSFTQATGVSSFAMGASAIASGETSFALGNQAEASGEDSVAIGEDTDAIGNGSFAAIDRAYASGTNAIAIGQQTLATGTNSVALGTRAMAGNGTAGAAGNYSMALGLGLAANDWPKVTGDSSFGIFMGNQDYLDISANNQMSLLGGKMVIDPRVPATNLTADTTFEVEGTIKISYSNEACDASREGSIRYMSNTDTFEVCAATASGWEEIGGNIEQVAGDPPVSNFVENLDDLGDVVLAGSANGECLVYNGTNWINSTCTSSAPNAAGADRQIQFNSGNSFAADANFVYTSAGSLIIGSSEMDDDSGTTDDNARMFFDKDNAAFRAGFVGDDVFWDSANRGWASVAMGQDTTASGQRSVAMGNFTQATGDQAFAVGENSIASGGSSMAFGADTEASGFAATALGSTSRAVGNRSLASGSASFAGGENSTALGHQTKAVGYASTAMGTFSMATGEASTTMGEGTIATGRYGIAMGLAAVAGDGLFVGSDPEQGSQNPLVGEGTMAIGLVTADNANNFLTVFPKVTGNESLGIFMNAQEAVELADSNTMGLFGGKMVIDPRVPASNLSADTAFEVEGTIKIAYSGEACDADREGSIRYMSNTDTFEMCAVAANDWEAIGGSVTPGGVDTNVQFNSNGTLDGSSNFTWNEGTTTLDVNGVVSISDRLVLGGTAGNAPTYIALADLSDVDVSGVANGECLAYDGAQWTAAACGGGGSFVSLSDTPADYTGAAGMFVKVNAGATGLEFTNTLINSVSGAPAPTGMVLGDLDNVSVASPTNGDVLTYDGTNWVSAAGGGGGATPGGADTYVQFNSNGALGGTADFTWDQGNTILSISGVVSVGEKIAMGGVAGNLPTYMGLNGLSDVDTTGVANGDALVYDGSEWVPGSAGATPGGANTHVQFNSNGELHGVAGFTWNNATTTLGVTGKINVSDRINITGQAGNAPNEMTIANLGDVALASPANGECLVYDGTNWENAACGGGGGGAISGLTAATATNTINNLNFAQTWNWNTLTTETALAMASTSMTSGTMLSVSSTNGTATGTNIYSSINTTGAAKAIYGRSWGTSGTASGVYGEAASAAGYGVYGVNSAAGSGVYGTSTAASGYGVTGVANGAGGVGVRGTTSSTSGVGVFGDNTAVSGTTSGVYGSAASASGFGVYGTNAASAGIGVGGVANAGAGIGVLGITSSTTAGATGVRGNSTGTSGAVYGVHGTSSSTAGAGVLGANSATSGSTAGVWGTAASASGFGMYGNNTASGGTGIGGVANTGAGVAVWGSTTSTTAAATGVRGTASGASGATYGVYGSSSSATGYGGYFTNLSTGVALHAQGDITYTGVLTDTSDIRLKTDIQQLDAQDVLARLDQIDTYSFRMRDDVSGQLELGVMAQEVEKVFPELVRTASDEMGTKSVNYTGFVAPLIEATKTLKAENDNLKAELASLKTEQVAMLSSIDDLRADMNGMKAHTGYGIGKAQMGVGLIAGMILMGGMGGIIHLVSRRRRKIS</sequence>
<dbReference type="GO" id="GO:0019867">
    <property type="term" value="C:outer membrane"/>
    <property type="evidence" value="ECO:0007669"/>
    <property type="project" value="InterPro"/>
</dbReference>
<feature type="domain" description="Peptidase S74" evidence="2">
    <location>
        <begin position="2184"/>
        <end position="2278"/>
    </location>
</feature>
<dbReference type="Pfam" id="PF13884">
    <property type="entry name" value="Peptidase_S74"/>
    <property type="match status" value="1"/>
</dbReference>
<organism evidence="3 4">
    <name type="scientific">Micavibrio aeruginosavorus (strain ARL-13)</name>
    <dbReference type="NCBI Taxonomy" id="856793"/>
    <lineage>
        <taxon>Bacteria</taxon>
        <taxon>Pseudomonadati</taxon>
        <taxon>Bdellovibrionota</taxon>
        <taxon>Bdellovibrionia</taxon>
        <taxon>Bdellovibrionales</taxon>
        <taxon>Pseudobdellovibrionaceae</taxon>
        <taxon>Micavibrio</taxon>
    </lineage>
</organism>
<gene>
    <name evidence="3" type="ordered locus">MICA_1645</name>
</gene>
<dbReference type="OrthoDB" id="564699at2"/>
<accession>G2KQN0</accession>
<dbReference type="Gene3D" id="2.150.10.10">
    <property type="entry name" value="Serralysin-like metalloprotease, C-terminal"/>
    <property type="match status" value="4"/>
</dbReference>
<proteinExistence type="predicted"/>
<keyword evidence="1" id="KW-0472">Membrane</keyword>
<evidence type="ECO:0000313" key="3">
    <source>
        <dbReference type="EMBL" id="AEP09958.1"/>
    </source>
</evidence>
<keyword evidence="1" id="KW-0812">Transmembrane</keyword>
<feature type="transmembrane region" description="Helical" evidence="1">
    <location>
        <begin position="2315"/>
        <end position="2336"/>
    </location>
</feature>
<dbReference type="CDD" id="cd12820">
    <property type="entry name" value="LbR_YadA-like"/>
    <property type="match status" value="2"/>
</dbReference>
<dbReference type="STRING" id="856793.MICA_1645"/>
<dbReference type="Pfam" id="PF05658">
    <property type="entry name" value="YadA_head"/>
    <property type="match status" value="6"/>
</dbReference>
<protein>
    <submittedName>
        <fullName evidence="3">Hep_Hag family protein</fullName>
    </submittedName>
</protein>
<reference evidence="3 4" key="1">
    <citation type="journal article" date="2011" name="BMC Genomics">
        <title>Genomic insights into an obligate epibiotic bacterial predator: Micavibrio aeruginosavorus ARL-13.</title>
        <authorList>
            <person name="Wang Z."/>
            <person name="Kadouri D."/>
            <person name="Wu M."/>
        </authorList>
    </citation>
    <scope>NUCLEOTIDE SEQUENCE [LARGE SCALE GENOMIC DNA]</scope>
    <source>
        <strain evidence="3 4">ARL-13</strain>
    </source>
</reference>
<evidence type="ECO:0000259" key="2">
    <source>
        <dbReference type="PROSITE" id="PS51688"/>
    </source>
</evidence>
<dbReference type="SUPFAM" id="SSF101967">
    <property type="entry name" value="Adhesin YadA, collagen-binding domain"/>
    <property type="match status" value="3"/>
</dbReference>
<dbReference type="InterPro" id="IPR030392">
    <property type="entry name" value="S74_ICA"/>
</dbReference>
<dbReference type="InterPro" id="IPR011049">
    <property type="entry name" value="Serralysin-like_metalloprot_C"/>
</dbReference>
<dbReference type="EMBL" id="CP002382">
    <property type="protein sequence ID" value="AEP09958.1"/>
    <property type="molecule type" value="Genomic_DNA"/>
</dbReference>
<dbReference type="Proteomes" id="UP000009286">
    <property type="component" value="Chromosome"/>
</dbReference>
<dbReference type="eggNOG" id="COG5295">
    <property type="taxonomic scope" value="Bacteria"/>
</dbReference>
<dbReference type="PROSITE" id="PS51688">
    <property type="entry name" value="ICA"/>
    <property type="match status" value="1"/>
</dbReference>
<keyword evidence="1" id="KW-1133">Transmembrane helix</keyword>
<dbReference type="KEGG" id="mai:MICA_1645"/>
<evidence type="ECO:0000256" key="1">
    <source>
        <dbReference type="SAM" id="Phobius"/>
    </source>
</evidence>
<evidence type="ECO:0000313" key="4">
    <source>
        <dbReference type="Proteomes" id="UP000009286"/>
    </source>
</evidence>
<keyword evidence="4" id="KW-1185">Reference proteome</keyword>
<dbReference type="RefSeq" id="WP_014103181.1">
    <property type="nucleotide sequence ID" value="NC_016026.1"/>
</dbReference>
<dbReference type="InterPro" id="IPR008640">
    <property type="entry name" value="Adhesin_Head_dom"/>
</dbReference>